<keyword evidence="9" id="KW-0906">Nuclear pore complex</keyword>
<dbReference type="InterPro" id="IPR015943">
    <property type="entry name" value="WD40/YVTN_repeat-like_dom_sf"/>
</dbReference>
<feature type="repeat" description="WD" evidence="11">
    <location>
        <begin position="10"/>
        <end position="43"/>
    </location>
</feature>
<dbReference type="PANTHER" id="PTHR11024:SF2">
    <property type="entry name" value="PROTEIN SEC13 HOMOLOG"/>
    <property type="match status" value="1"/>
</dbReference>
<comment type="similarity">
    <text evidence="2">Belongs to the WD repeat SEC13 family.</text>
</comment>
<dbReference type="GO" id="GO:0005198">
    <property type="term" value="F:structural molecule activity"/>
    <property type="evidence" value="ECO:0007669"/>
    <property type="project" value="InterPro"/>
</dbReference>
<dbReference type="PROSITE" id="PS50082">
    <property type="entry name" value="WD_REPEATS_2"/>
    <property type="match status" value="3"/>
</dbReference>
<dbReference type="SUPFAM" id="SSF50978">
    <property type="entry name" value="WD40 repeat-like"/>
    <property type="match status" value="1"/>
</dbReference>
<evidence type="ECO:0000313" key="14">
    <source>
        <dbReference type="Proteomes" id="UP000316726"/>
    </source>
</evidence>
<feature type="repeat" description="WD" evidence="11">
    <location>
        <begin position="54"/>
        <end position="88"/>
    </location>
</feature>
<sequence length="307" mass="33045">MATTAAVSFDPGHRDVVHDVQFDYYGKKVATASSDRMVKIFEVVGNEQKLVADLAGHEGPVWQVSWAHPKFGNLLASCSFDQRVMVWKEVSDGNWQVLYQSPPGLHTASINSVTFAPHECGLCLAAASSDGSISILSFNSQTNTWSTEKIAGAHSLGCLAVSWAPAFHAGAMVQPTNAPLQPSKSLVSCGCDNTIKVWSFSEAHGKWVPQGGDLSGHSNWVRDVAWAPNMGMPRSTIASASEDGKVMIWSQASGSTSWEGKLLKDFGCPVWRVSWSVSGGLLAVSDSNNEVSLWKESVDGSWEQISQ</sequence>
<keyword evidence="7" id="KW-0653">Protein transport</keyword>
<dbReference type="GO" id="GO:0006606">
    <property type="term" value="P:protein import into nucleus"/>
    <property type="evidence" value="ECO:0007669"/>
    <property type="project" value="TreeGrafter"/>
</dbReference>
<evidence type="ECO:0000256" key="6">
    <source>
        <dbReference type="ARBA" id="ARBA00022816"/>
    </source>
</evidence>
<evidence type="ECO:0000256" key="5">
    <source>
        <dbReference type="ARBA" id="ARBA00022737"/>
    </source>
</evidence>
<evidence type="ECO:0000256" key="4">
    <source>
        <dbReference type="ARBA" id="ARBA00022574"/>
    </source>
</evidence>
<dbReference type="InterPro" id="IPR037363">
    <property type="entry name" value="Sec13/Seh1_fam"/>
</dbReference>
<gene>
    <name evidence="13" type="ORF">A3770_01p03020</name>
    <name evidence="12" type="ORF">CPRI1469_LOCUS468</name>
</gene>
<reference evidence="12" key="2">
    <citation type="submission" date="2021-01" db="EMBL/GenBank/DDBJ databases">
        <authorList>
            <person name="Corre E."/>
            <person name="Pelletier E."/>
            <person name="Niang G."/>
            <person name="Scheremetjew M."/>
            <person name="Finn R."/>
            <person name="Kale V."/>
            <person name="Holt S."/>
            <person name="Cochrane G."/>
            <person name="Meng A."/>
            <person name="Brown T."/>
            <person name="Cohen L."/>
        </authorList>
    </citation>
    <scope>NUCLEOTIDE SEQUENCE</scope>
    <source>
        <strain evidence="12">CCMP1205</strain>
    </source>
</reference>
<evidence type="ECO:0000313" key="12">
    <source>
        <dbReference type="EMBL" id="CAD9711628.1"/>
    </source>
</evidence>
<dbReference type="EMBL" id="HBHL01000747">
    <property type="protein sequence ID" value="CAD9711628.1"/>
    <property type="molecule type" value="Transcribed_RNA"/>
</dbReference>
<keyword evidence="8" id="KW-0811">Translocation</keyword>
<dbReference type="PROSITE" id="PS50294">
    <property type="entry name" value="WD_REPEATS_REGION"/>
    <property type="match status" value="1"/>
</dbReference>
<dbReference type="STRING" id="1764295.A0A5B8MCK7"/>
<accession>A0A5B8MCK7</accession>
<organism evidence="13 14">
    <name type="scientific">Chloropicon primus</name>
    <dbReference type="NCBI Taxonomy" id="1764295"/>
    <lineage>
        <taxon>Eukaryota</taxon>
        <taxon>Viridiplantae</taxon>
        <taxon>Chlorophyta</taxon>
        <taxon>Chloropicophyceae</taxon>
        <taxon>Chloropicales</taxon>
        <taxon>Chloropicaceae</taxon>
        <taxon>Chloropicon</taxon>
    </lineage>
</organism>
<dbReference type="OrthoDB" id="364224at2759"/>
<dbReference type="Gene3D" id="2.130.10.10">
    <property type="entry name" value="YVTN repeat-like/Quinoprotein amine dehydrogenase"/>
    <property type="match status" value="1"/>
</dbReference>
<evidence type="ECO:0000256" key="2">
    <source>
        <dbReference type="ARBA" id="ARBA00010102"/>
    </source>
</evidence>
<name>A0A5B8MCK7_9CHLO</name>
<keyword evidence="5" id="KW-0677">Repeat</keyword>
<evidence type="ECO:0000256" key="11">
    <source>
        <dbReference type="PROSITE-ProRule" id="PRU00221"/>
    </source>
</evidence>
<evidence type="ECO:0000256" key="3">
    <source>
        <dbReference type="ARBA" id="ARBA00022448"/>
    </source>
</evidence>
<dbReference type="InterPro" id="IPR036322">
    <property type="entry name" value="WD40_repeat_dom_sf"/>
</dbReference>
<dbReference type="InterPro" id="IPR001680">
    <property type="entry name" value="WD40_rpt"/>
</dbReference>
<dbReference type="Pfam" id="PF00400">
    <property type="entry name" value="WD40"/>
    <property type="match status" value="5"/>
</dbReference>
<evidence type="ECO:0000256" key="9">
    <source>
        <dbReference type="ARBA" id="ARBA00023132"/>
    </source>
</evidence>
<protein>
    <submittedName>
        <fullName evidence="13">Uncharacterized protein</fullName>
    </submittedName>
</protein>
<dbReference type="Proteomes" id="UP000316726">
    <property type="component" value="Chromosome 1"/>
</dbReference>
<dbReference type="GO" id="GO:0031080">
    <property type="term" value="C:nuclear pore outer ring"/>
    <property type="evidence" value="ECO:0007669"/>
    <property type="project" value="TreeGrafter"/>
</dbReference>
<dbReference type="GO" id="GO:0030127">
    <property type="term" value="C:COPII vesicle coat"/>
    <property type="evidence" value="ECO:0007669"/>
    <property type="project" value="TreeGrafter"/>
</dbReference>
<evidence type="ECO:0000256" key="7">
    <source>
        <dbReference type="ARBA" id="ARBA00022927"/>
    </source>
</evidence>
<evidence type="ECO:0000313" key="13">
    <source>
        <dbReference type="EMBL" id="QDZ17784.1"/>
    </source>
</evidence>
<dbReference type="AlphaFoldDB" id="A0A5B8MCK7"/>
<dbReference type="PANTHER" id="PTHR11024">
    <property type="entry name" value="NUCLEAR PORE COMPLEX PROTEIN SEC13 / SEH1 FAMILY MEMBER"/>
    <property type="match status" value="1"/>
</dbReference>
<proteinExistence type="inferred from homology"/>
<evidence type="ECO:0000256" key="8">
    <source>
        <dbReference type="ARBA" id="ARBA00023010"/>
    </source>
</evidence>
<comment type="subcellular location">
    <subcellularLocation>
        <location evidence="1">Nucleus</location>
        <location evidence="1">Nuclear pore complex</location>
    </subcellularLocation>
</comment>
<keyword evidence="6" id="KW-0509">mRNA transport</keyword>
<keyword evidence="10" id="KW-0539">Nucleus</keyword>
<dbReference type="GO" id="GO:0051028">
    <property type="term" value="P:mRNA transport"/>
    <property type="evidence" value="ECO:0007669"/>
    <property type="project" value="UniProtKB-KW"/>
</dbReference>
<keyword evidence="4 11" id="KW-0853">WD repeat</keyword>
<dbReference type="SMART" id="SM00320">
    <property type="entry name" value="WD40"/>
    <property type="match status" value="6"/>
</dbReference>
<dbReference type="EMBL" id="CP031034">
    <property type="protein sequence ID" value="QDZ17784.1"/>
    <property type="molecule type" value="Genomic_DNA"/>
</dbReference>
<evidence type="ECO:0000256" key="1">
    <source>
        <dbReference type="ARBA" id="ARBA00004567"/>
    </source>
</evidence>
<evidence type="ECO:0000256" key="10">
    <source>
        <dbReference type="ARBA" id="ARBA00023242"/>
    </source>
</evidence>
<keyword evidence="14" id="KW-1185">Reference proteome</keyword>
<feature type="repeat" description="WD" evidence="11">
    <location>
        <begin position="214"/>
        <end position="259"/>
    </location>
</feature>
<reference evidence="13 14" key="1">
    <citation type="submission" date="2018-07" db="EMBL/GenBank/DDBJ databases">
        <title>The complete nuclear genome of the prasinophyte Chloropicon primus (CCMP1205).</title>
        <authorList>
            <person name="Pombert J.-F."/>
            <person name="Otis C."/>
            <person name="Turmel M."/>
            <person name="Lemieux C."/>
        </authorList>
    </citation>
    <scope>NUCLEOTIDE SEQUENCE [LARGE SCALE GENOMIC DNA]</scope>
    <source>
        <strain evidence="13 14">CCMP1205</strain>
    </source>
</reference>
<keyword evidence="3" id="KW-0813">Transport</keyword>
<dbReference type="GO" id="GO:0090114">
    <property type="term" value="P:COPII-coated vesicle budding"/>
    <property type="evidence" value="ECO:0007669"/>
    <property type="project" value="TreeGrafter"/>
</dbReference>